<comment type="caution">
    <text evidence="2">The sequence shown here is derived from an EMBL/GenBank/DDBJ whole genome shotgun (WGS) entry which is preliminary data.</text>
</comment>
<protein>
    <submittedName>
        <fullName evidence="2">Uncharacterized protein</fullName>
    </submittedName>
</protein>
<feature type="compositionally biased region" description="Gly residues" evidence="1">
    <location>
        <begin position="9"/>
        <end position="20"/>
    </location>
</feature>
<feature type="region of interest" description="Disordered" evidence="1">
    <location>
        <begin position="1"/>
        <end position="24"/>
    </location>
</feature>
<evidence type="ECO:0000256" key="1">
    <source>
        <dbReference type="SAM" id="MobiDB-lite"/>
    </source>
</evidence>
<gene>
    <name evidence="4" type="ORF">BJG266_LOCUS12622</name>
    <name evidence="2" type="ORF">QVE165_LOCUS3245</name>
    <name evidence="3" type="ORF">QVE165_LOCUS3468</name>
</gene>
<dbReference type="EMBL" id="CAJNOM010000012">
    <property type="protein sequence ID" value="CAF0786654.1"/>
    <property type="molecule type" value="Genomic_DNA"/>
</dbReference>
<dbReference type="OrthoDB" id="10197363at2759"/>
<organism evidence="2 5">
    <name type="scientific">Adineta steineri</name>
    <dbReference type="NCBI Taxonomy" id="433720"/>
    <lineage>
        <taxon>Eukaryota</taxon>
        <taxon>Metazoa</taxon>
        <taxon>Spiralia</taxon>
        <taxon>Gnathifera</taxon>
        <taxon>Rotifera</taxon>
        <taxon>Eurotatoria</taxon>
        <taxon>Bdelloidea</taxon>
        <taxon>Adinetida</taxon>
        <taxon>Adinetidae</taxon>
        <taxon>Adineta</taxon>
    </lineage>
</organism>
<dbReference type="Proteomes" id="UP000663832">
    <property type="component" value="Unassembled WGS sequence"/>
</dbReference>
<dbReference type="EMBL" id="CAJNOM010000011">
    <property type="protein sequence ID" value="CAF0782577.1"/>
    <property type="molecule type" value="Genomic_DNA"/>
</dbReference>
<keyword evidence="5" id="KW-1185">Reference proteome</keyword>
<dbReference type="AlphaFoldDB" id="A0A813RLI5"/>
<dbReference type="Proteomes" id="UP000663877">
    <property type="component" value="Unassembled WGS sequence"/>
</dbReference>
<name>A0A813RLI5_9BILA</name>
<evidence type="ECO:0000313" key="4">
    <source>
        <dbReference type="EMBL" id="CAF0940626.1"/>
    </source>
</evidence>
<proteinExistence type="predicted"/>
<reference evidence="2" key="1">
    <citation type="submission" date="2021-02" db="EMBL/GenBank/DDBJ databases">
        <authorList>
            <person name="Nowell W R."/>
        </authorList>
    </citation>
    <scope>NUCLEOTIDE SEQUENCE</scope>
</reference>
<accession>A0A813RLI5</accession>
<evidence type="ECO:0000313" key="3">
    <source>
        <dbReference type="EMBL" id="CAF0786654.1"/>
    </source>
</evidence>
<sequence length="139" mass="13336">MFTRTTLGLGRGSGMSGGFGRSSQPEMTITVPWSPDFSSSYQQFISGGYANQAGRGMSMGGMGGMGSLGGMGGMGSLGGMGGMGGMGSMGGLGGYGGSPMSGNLGSFGGGFGGNSMNMGGGGGQQLRGTPIGFGVTTGY</sequence>
<evidence type="ECO:0000313" key="5">
    <source>
        <dbReference type="Proteomes" id="UP000663832"/>
    </source>
</evidence>
<evidence type="ECO:0000313" key="2">
    <source>
        <dbReference type="EMBL" id="CAF0782577.1"/>
    </source>
</evidence>
<dbReference type="EMBL" id="CAJNOI010000049">
    <property type="protein sequence ID" value="CAF0940626.1"/>
    <property type="molecule type" value="Genomic_DNA"/>
</dbReference>